<comment type="caution">
    <text evidence="2">The sequence shown here is derived from an EMBL/GenBank/DDBJ whole genome shotgun (WGS) entry which is preliminary data.</text>
</comment>
<gene>
    <name evidence="2" type="ORF">RRG08_067402</name>
</gene>
<feature type="compositionally biased region" description="Polar residues" evidence="1">
    <location>
        <begin position="45"/>
        <end position="54"/>
    </location>
</feature>
<dbReference type="EMBL" id="JAWDGP010006658">
    <property type="protein sequence ID" value="KAK3737338.1"/>
    <property type="molecule type" value="Genomic_DNA"/>
</dbReference>
<proteinExistence type="predicted"/>
<feature type="region of interest" description="Disordered" evidence="1">
    <location>
        <begin position="21"/>
        <end position="54"/>
    </location>
</feature>
<dbReference type="AlphaFoldDB" id="A0AAE1CUQ3"/>
<sequence>MLVIPLQQLIECPDSISPKNHDITLDGLRSAGPDLAPRPPVRPNLDSSGSSKSETVQCCCGLHVSQPMLP</sequence>
<protein>
    <submittedName>
        <fullName evidence="2">Uncharacterized protein</fullName>
    </submittedName>
</protein>
<accession>A0AAE1CUQ3</accession>
<evidence type="ECO:0000313" key="2">
    <source>
        <dbReference type="EMBL" id="KAK3737338.1"/>
    </source>
</evidence>
<evidence type="ECO:0000313" key="3">
    <source>
        <dbReference type="Proteomes" id="UP001283361"/>
    </source>
</evidence>
<name>A0AAE1CUQ3_9GAST</name>
<keyword evidence="3" id="KW-1185">Reference proteome</keyword>
<evidence type="ECO:0000256" key="1">
    <source>
        <dbReference type="SAM" id="MobiDB-lite"/>
    </source>
</evidence>
<organism evidence="2 3">
    <name type="scientific">Elysia crispata</name>
    <name type="common">lettuce slug</name>
    <dbReference type="NCBI Taxonomy" id="231223"/>
    <lineage>
        <taxon>Eukaryota</taxon>
        <taxon>Metazoa</taxon>
        <taxon>Spiralia</taxon>
        <taxon>Lophotrochozoa</taxon>
        <taxon>Mollusca</taxon>
        <taxon>Gastropoda</taxon>
        <taxon>Heterobranchia</taxon>
        <taxon>Euthyneura</taxon>
        <taxon>Panpulmonata</taxon>
        <taxon>Sacoglossa</taxon>
        <taxon>Placobranchoidea</taxon>
        <taxon>Plakobranchidae</taxon>
        <taxon>Elysia</taxon>
    </lineage>
</organism>
<reference evidence="2" key="1">
    <citation type="journal article" date="2023" name="G3 (Bethesda)">
        <title>A reference genome for the long-term kleptoplast-retaining sea slug Elysia crispata morphotype clarki.</title>
        <authorList>
            <person name="Eastman K.E."/>
            <person name="Pendleton A.L."/>
            <person name="Shaikh M.A."/>
            <person name="Suttiyut T."/>
            <person name="Ogas R."/>
            <person name="Tomko P."/>
            <person name="Gavelis G."/>
            <person name="Widhalm J.R."/>
            <person name="Wisecaver J.H."/>
        </authorList>
    </citation>
    <scope>NUCLEOTIDE SEQUENCE</scope>
    <source>
        <strain evidence="2">ECLA1</strain>
    </source>
</reference>
<dbReference type="Proteomes" id="UP001283361">
    <property type="component" value="Unassembled WGS sequence"/>
</dbReference>